<organism evidence="1 2">
    <name type="scientific">Eisenbergiella massiliensis</name>
    <dbReference type="NCBI Taxonomy" id="1720294"/>
    <lineage>
        <taxon>Bacteria</taxon>
        <taxon>Bacillati</taxon>
        <taxon>Bacillota</taxon>
        <taxon>Clostridia</taxon>
        <taxon>Lachnospirales</taxon>
        <taxon>Lachnospiraceae</taxon>
        <taxon>Eisenbergiella</taxon>
    </lineage>
</organism>
<sequence>MQSKTLLIVSSAVPAVIKCDFRQKLPECANALNTNNKNIIMILYRWLIVNSEISPITVLPVFRNFSKIPILFYTFSHRVFQHNLPVARRGTALPLPPPPPHLNPDYKREYEYFKKLSRQTKVKHVGFSKVLSLTVLKGKNRIILGIKHRCRIKLERAKMGNRHA</sequence>
<gene>
    <name evidence="1" type="ORF">DWY69_06515</name>
</gene>
<evidence type="ECO:0000313" key="2">
    <source>
        <dbReference type="Proteomes" id="UP000261166"/>
    </source>
</evidence>
<comment type="caution">
    <text evidence="1">The sequence shown here is derived from an EMBL/GenBank/DDBJ whole genome shotgun (WGS) entry which is preliminary data.</text>
</comment>
<accession>A0A3E3J1C6</accession>
<evidence type="ECO:0000313" key="1">
    <source>
        <dbReference type="EMBL" id="RGE73130.1"/>
    </source>
</evidence>
<proteinExistence type="predicted"/>
<dbReference type="Proteomes" id="UP000261166">
    <property type="component" value="Unassembled WGS sequence"/>
</dbReference>
<dbReference type="AlphaFoldDB" id="A0A3E3J1C6"/>
<reference evidence="1 2" key="1">
    <citation type="submission" date="2018-08" db="EMBL/GenBank/DDBJ databases">
        <title>A genome reference for cultivated species of the human gut microbiota.</title>
        <authorList>
            <person name="Zou Y."/>
            <person name="Xue W."/>
            <person name="Luo G."/>
        </authorList>
    </citation>
    <scope>NUCLEOTIDE SEQUENCE [LARGE SCALE GENOMIC DNA]</scope>
    <source>
        <strain evidence="1 2">AF26-4BH</strain>
    </source>
</reference>
<dbReference type="EMBL" id="QVLU01000004">
    <property type="protein sequence ID" value="RGE73130.1"/>
    <property type="molecule type" value="Genomic_DNA"/>
</dbReference>
<name>A0A3E3J1C6_9FIRM</name>
<protein>
    <submittedName>
        <fullName evidence="1">Uncharacterized protein</fullName>
    </submittedName>
</protein>